<feature type="region of interest" description="Disordered" evidence="1">
    <location>
        <begin position="45"/>
        <end position="67"/>
    </location>
</feature>
<keyword evidence="3" id="KW-1185">Reference proteome</keyword>
<name>A0A0C9YFK2_9AGAM</name>
<evidence type="ECO:0000256" key="1">
    <source>
        <dbReference type="SAM" id="MobiDB-lite"/>
    </source>
</evidence>
<reference evidence="3" key="2">
    <citation type="submission" date="2015-01" db="EMBL/GenBank/DDBJ databases">
        <title>Evolutionary Origins and Diversification of the Mycorrhizal Mutualists.</title>
        <authorList>
            <consortium name="DOE Joint Genome Institute"/>
            <consortium name="Mycorrhizal Genomics Consortium"/>
            <person name="Kohler A."/>
            <person name="Kuo A."/>
            <person name="Nagy L.G."/>
            <person name="Floudas D."/>
            <person name="Copeland A."/>
            <person name="Barry K.W."/>
            <person name="Cichocki N."/>
            <person name="Veneault-Fourrey C."/>
            <person name="LaButti K."/>
            <person name="Lindquist E.A."/>
            <person name="Lipzen A."/>
            <person name="Lundell T."/>
            <person name="Morin E."/>
            <person name="Murat C."/>
            <person name="Riley R."/>
            <person name="Ohm R."/>
            <person name="Sun H."/>
            <person name="Tunlid A."/>
            <person name="Henrissat B."/>
            <person name="Grigoriev I.V."/>
            <person name="Hibbett D.S."/>
            <person name="Martin F."/>
        </authorList>
    </citation>
    <scope>NUCLEOTIDE SEQUENCE [LARGE SCALE GENOMIC DNA]</scope>
    <source>
        <strain evidence="3">441</strain>
    </source>
</reference>
<proteinExistence type="predicted"/>
<feature type="non-terminal residue" evidence="2">
    <location>
        <position position="1"/>
    </location>
</feature>
<accession>A0A0C9YFK2</accession>
<evidence type="ECO:0000313" key="2">
    <source>
        <dbReference type="EMBL" id="KIK15356.1"/>
    </source>
</evidence>
<feature type="non-terminal residue" evidence="2">
    <location>
        <position position="67"/>
    </location>
</feature>
<sequence>TGDISGTAAAIATRNIPPASLRRVESGSRKVRGWTRRFSRYRVHEVESRRRRGLPSKTAPSQWAPDV</sequence>
<evidence type="ECO:0000313" key="3">
    <source>
        <dbReference type="Proteomes" id="UP000054018"/>
    </source>
</evidence>
<dbReference type="Proteomes" id="UP000054018">
    <property type="component" value="Unassembled WGS sequence"/>
</dbReference>
<dbReference type="AlphaFoldDB" id="A0A0C9YFK2"/>
<dbReference type="EMBL" id="KN833894">
    <property type="protein sequence ID" value="KIK15356.1"/>
    <property type="molecule type" value="Genomic_DNA"/>
</dbReference>
<dbReference type="HOGENOM" id="CLU_2819594_0_0_1"/>
<gene>
    <name evidence="2" type="ORF">PISMIDRAFT_687359</name>
</gene>
<protein>
    <submittedName>
        <fullName evidence="2">Uncharacterized protein</fullName>
    </submittedName>
</protein>
<organism evidence="2 3">
    <name type="scientific">Pisolithus microcarpus 441</name>
    <dbReference type="NCBI Taxonomy" id="765257"/>
    <lineage>
        <taxon>Eukaryota</taxon>
        <taxon>Fungi</taxon>
        <taxon>Dikarya</taxon>
        <taxon>Basidiomycota</taxon>
        <taxon>Agaricomycotina</taxon>
        <taxon>Agaricomycetes</taxon>
        <taxon>Agaricomycetidae</taxon>
        <taxon>Boletales</taxon>
        <taxon>Sclerodermatineae</taxon>
        <taxon>Pisolithaceae</taxon>
        <taxon>Pisolithus</taxon>
    </lineage>
</organism>
<reference evidence="2 3" key="1">
    <citation type="submission" date="2014-04" db="EMBL/GenBank/DDBJ databases">
        <authorList>
            <consortium name="DOE Joint Genome Institute"/>
            <person name="Kuo A."/>
            <person name="Kohler A."/>
            <person name="Costa M.D."/>
            <person name="Nagy L.G."/>
            <person name="Floudas D."/>
            <person name="Copeland A."/>
            <person name="Barry K.W."/>
            <person name="Cichocki N."/>
            <person name="Veneault-Fourrey C."/>
            <person name="LaButti K."/>
            <person name="Lindquist E.A."/>
            <person name="Lipzen A."/>
            <person name="Lundell T."/>
            <person name="Morin E."/>
            <person name="Murat C."/>
            <person name="Sun H."/>
            <person name="Tunlid A."/>
            <person name="Henrissat B."/>
            <person name="Grigoriev I.V."/>
            <person name="Hibbett D.S."/>
            <person name="Martin F."/>
            <person name="Nordberg H.P."/>
            <person name="Cantor M.N."/>
            <person name="Hua S.X."/>
        </authorList>
    </citation>
    <scope>NUCLEOTIDE SEQUENCE [LARGE SCALE GENOMIC DNA]</scope>
    <source>
        <strain evidence="2 3">441</strain>
    </source>
</reference>